<evidence type="ECO:0000259" key="3">
    <source>
        <dbReference type="SMART" id="SM00737"/>
    </source>
</evidence>
<evidence type="ECO:0000256" key="1">
    <source>
        <dbReference type="ARBA" id="ARBA00016056"/>
    </source>
</evidence>
<dbReference type="InterPro" id="IPR003172">
    <property type="entry name" value="ML_dom"/>
</dbReference>
<feature type="chain" id="PRO_5040243409" description="Phosphatidylglycerol/phosphatidylinositol transfer protein" evidence="2">
    <location>
        <begin position="22"/>
        <end position="143"/>
    </location>
</feature>
<dbReference type="Proteomes" id="UP000706124">
    <property type="component" value="Unassembled WGS sequence"/>
</dbReference>
<dbReference type="AlphaFoldDB" id="A0A9P7MBC7"/>
<dbReference type="Pfam" id="PF02221">
    <property type="entry name" value="E1_DerP2_DerF2"/>
    <property type="match status" value="1"/>
</dbReference>
<accession>A0A9P7MBC7</accession>
<sequence>MKISTILSALTVLGTANPVRAVNAKNIVFNIEGCPDSAPVCIFQLGEKASLEVSFKTISTFTSTHLTMSGRYGPARVPIPLIPTEACDTWGLKCPSEAGAQQTLKIEVPIPRKGWLRGRFEFQMKLYDGKRALLLCKTFPVEI</sequence>
<dbReference type="SUPFAM" id="SSF81296">
    <property type="entry name" value="E set domains"/>
    <property type="match status" value="1"/>
</dbReference>
<gene>
    <name evidence="4" type="ORF">E4U60_002142</name>
</gene>
<dbReference type="EMBL" id="SRPO01000196">
    <property type="protein sequence ID" value="KAG5937068.1"/>
    <property type="molecule type" value="Genomic_DNA"/>
</dbReference>
<protein>
    <recommendedName>
        <fullName evidence="1">Phosphatidylglycerol/phosphatidylinositol transfer protein</fullName>
    </recommendedName>
</protein>
<dbReference type="OrthoDB" id="4945401at2759"/>
<organism evidence="4 5">
    <name type="scientific">Claviceps pazoutovae</name>
    <dbReference type="NCBI Taxonomy" id="1649127"/>
    <lineage>
        <taxon>Eukaryota</taxon>
        <taxon>Fungi</taxon>
        <taxon>Dikarya</taxon>
        <taxon>Ascomycota</taxon>
        <taxon>Pezizomycotina</taxon>
        <taxon>Sordariomycetes</taxon>
        <taxon>Hypocreomycetidae</taxon>
        <taxon>Hypocreales</taxon>
        <taxon>Clavicipitaceae</taxon>
        <taxon>Claviceps</taxon>
    </lineage>
</organism>
<feature type="signal peptide" evidence="2">
    <location>
        <begin position="1"/>
        <end position="21"/>
    </location>
</feature>
<dbReference type="InterPro" id="IPR014756">
    <property type="entry name" value="Ig_E-set"/>
</dbReference>
<name>A0A9P7MBC7_9HYPO</name>
<reference evidence="4 5" key="1">
    <citation type="journal article" date="2020" name="bioRxiv">
        <title>Whole genome comparisons of ergot fungi reveals the divergence and evolution of species within the genus Claviceps are the result of varying mechanisms driving genome evolution and host range expansion.</title>
        <authorList>
            <person name="Wyka S.A."/>
            <person name="Mondo S.J."/>
            <person name="Liu M."/>
            <person name="Dettman J."/>
            <person name="Nalam V."/>
            <person name="Broders K.D."/>
        </authorList>
    </citation>
    <scope>NUCLEOTIDE SEQUENCE [LARGE SCALE GENOMIC DNA]</scope>
    <source>
        <strain evidence="4 5">CCC 1485</strain>
    </source>
</reference>
<evidence type="ECO:0000313" key="5">
    <source>
        <dbReference type="Proteomes" id="UP000706124"/>
    </source>
</evidence>
<evidence type="ECO:0000256" key="2">
    <source>
        <dbReference type="SAM" id="SignalP"/>
    </source>
</evidence>
<keyword evidence="2" id="KW-0732">Signal</keyword>
<proteinExistence type="predicted"/>
<evidence type="ECO:0000313" key="4">
    <source>
        <dbReference type="EMBL" id="KAG5937068.1"/>
    </source>
</evidence>
<comment type="caution">
    <text evidence="4">The sequence shown here is derived from an EMBL/GenBank/DDBJ whole genome shotgun (WGS) entry which is preliminary data.</text>
</comment>
<dbReference type="SMART" id="SM00737">
    <property type="entry name" value="ML"/>
    <property type="match status" value="1"/>
</dbReference>
<dbReference type="Gene3D" id="2.60.40.770">
    <property type="match status" value="1"/>
</dbReference>
<feature type="domain" description="MD-2-related lipid-recognition" evidence="3">
    <location>
        <begin position="23"/>
        <end position="141"/>
    </location>
</feature>
<keyword evidence="5" id="KW-1185">Reference proteome</keyword>